<dbReference type="Gene3D" id="3.90.1150.10">
    <property type="entry name" value="Aspartate Aminotransferase, domain 1"/>
    <property type="match status" value="1"/>
</dbReference>
<dbReference type="RefSeq" id="WP_135271064.1">
    <property type="nucleotide sequence ID" value="NZ_SRIB01000007.1"/>
</dbReference>
<dbReference type="InterPro" id="IPR016454">
    <property type="entry name" value="Cysteine_dSase"/>
</dbReference>
<dbReference type="InterPro" id="IPR015424">
    <property type="entry name" value="PyrdxlP-dep_Trfase"/>
</dbReference>
<dbReference type="GO" id="GO:0003824">
    <property type="term" value="F:catalytic activity"/>
    <property type="evidence" value="ECO:0007669"/>
    <property type="project" value="UniProtKB-ARBA"/>
</dbReference>
<dbReference type="AlphaFoldDB" id="A0A4Z0D5K3"/>
<proteinExistence type="predicted"/>
<dbReference type="OrthoDB" id="9808002at2"/>
<reference evidence="4 5" key="1">
    <citation type="submission" date="2019-03" db="EMBL/GenBank/DDBJ databases">
        <title>Draft genome sequence data and analysis of a Fermenting Bacterium, Soehngenia longevitae strain 1933PT, isolated from petroleum reservoir in Azerbaijan.</title>
        <authorList>
            <person name="Grouzdev D.S."/>
            <person name="Bidzhieva S.K."/>
            <person name="Sokolova D.S."/>
            <person name="Tourova T.P."/>
            <person name="Poltaraus A.B."/>
            <person name="Nazina T.N."/>
        </authorList>
    </citation>
    <scope>NUCLEOTIDE SEQUENCE [LARGE SCALE GENOMIC DNA]</scope>
    <source>
        <strain evidence="4 5">1933P</strain>
    </source>
</reference>
<comment type="cofactor">
    <cofactor evidence="1">
        <name>pyridoxal 5'-phosphate</name>
        <dbReference type="ChEBI" id="CHEBI:597326"/>
    </cofactor>
</comment>
<comment type="caution">
    <text evidence="4">The sequence shown here is derived from an EMBL/GenBank/DDBJ whole genome shotgun (WGS) entry which is preliminary data.</text>
</comment>
<evidence type="ECO:0000259" key="3">
    <source>
        <dbReference type="Pfam" id="PF00266"/>
    </source>
</evidence>
<dbReference type="SUPFAM" id="SSF53383">
    <property type="entry name" value="PLP-dependent transferases"/>
    <property type="match status" value="1"/>
</dbReference>
<dbReference type="PANTHER" id="PTHR11601:SF50">
    <property type="entry name" value="CYSTEINE DESULFURASE ISCS 2-RELATED"/>
    <property type="match status" value="1"/>
</dbReference>
<gene>
    <name evidence="4" type="ORF">E4100_05665</name>
</gene>
<keyword evidence="2" id="KW-0663">Pyridoxal phosphate</keyword>
<dbReference type="PANTHER" id="PTHR11601">
    <property type="entry name" value="CYSTEINE DESULFURYLASE FAMILY MEMBER"/>
    <property type="match status" value="1"/>
</dbReference>
<dbReference type="Gene3D" id="3.40.640.10">
    <property type="entry name" value="Type I PLP-dependent aspartate aminotransferase-like (Major domain)"/>
    <property type="match status" value="1"/>
</dbReference>
<accession>A0A4Z0D5K3</accession>
<dbReference type="Proteomes" id="UP000298381">
    <property type="component" value="Unassembled WGS sequence"/>
</dbReference>
<dbReference type="EMBL" id="SRIB01000007">
    <property type="protein sequence ID" value="TFZ39992.1"/>
    <property type="molecule type" value="Genomic_DNA"/>
</dbReference>
<dbReference type="Gene3D" id="1.10.260.50">
    <property type="match status" value="1"/>
</dbReference>
<evidence type="ECO:0000256" key="2">
    <source>
        <dbReference type="ARBA" id="ARBA00022898"/>
    </source>
</evidence>
<dbReference type="InterPro" id="IPR015422">
    <property type="entry name" value="PyrdxlP-dep_Trfase_small"/>
</dbReference>
<evidence type="ECO:0000256" key="1">
    <source>
        <dbReference type="ARBA" id="ARBA00001933"/>
    </source>
</evidence>
<sequence>MIYLDNCSTTKPRKEVIETISNCMLYDFGNPSSLHKIGLNAEKILNNARENIASFLYCKDNEIYFTSGGTESNNIAIQGAIKAKKRNGKHIITTKLEHPSVINVIKEYEKEGYEVTYLSNDEYGRIDISELEESIKEDTILIAIIHINNEIGVIQDIKKISQIIKSKNPNIHFHVDGVQSFGKLNISVNELGVDSFSFSAHKIHGPKGIGGLYLRGKSRIEPIIFGGNQEKSLRSGTENIPAIAGFCKAVDITKDNLLKEKSEVEAIKTKFADYFIENISDIKINSPLDETGSSYILSVSFKDVRGEVLLHMLEDKDIYVSTGSACSSKSNKKSHVLKAIGINDNLIEGTIRFCFSYENINDDIDFVLNEINKFVSDIRKITRR</sequence>
<dbReference type="InterPro" id="IPR000192">
    <property type="entry name" value="Aminotrans_V_dom"/>
</dbReference>
<dbReference type="NCBIfam" id="NF002806">
    <property type="entry name" value="PRK02948.1"/>
    <property type="match status" value="1"/>
</dbReference>
<feature type="domain" description="Aminotransferase class V" evidence="3">
    <location>
        <begin position="2"/>
        <end position="365"/>
    </location>
</feature>
<protein>
    <submittedName>
        <fullName evidence="4">Cysteine desulfurase</fullName>
    </submittedName>
</protein>
<dbReference type="InterPro" id="IPR015421">
    <property type="entry name" value="PyrdxlP-dep_Trfase_major"/>
</dbReference>
<dbReference type="Pfam" id="PF00266">
    <property type="entry name" value="Aminotran_5"/>
    <property type="match status" value="1"/>
</dbReference>
<evidence type="ECO:0000313" key="4">
    <source>
        <dbReference type="EMBL" id="TFZ39992.1"/>
    </source>
</evidence>
<dbReference type="PIRSF" id="PIRSF005572">
    <property type="entry name" value="NifS"/>
    <property type="match status" value="1"/>
</dbReference>
<keyword evidence="5" id="KW-1185">Reference proteome</keyword>
<evidence type="ECO:0000313" key="5">
    <source>
        <dbReference type="Proteomes" id="UP000298381"/>
    </source>
</evidence>
<name>A0A4Z0D5K3_9FIRM</name>
<organism evidence="4 5">
    <name type="scientific">Soehngenia longivitae</name>
    <dbReference type="NCBI Taxonomy" id="2562294"/>
    <lineage>
        <taxon>Bacteria</taxon>
        <taxon>Bacillati</taxon>
        <taxon>Bacillota</taxon>
        <taxon>Tissierellia</taxon>
        <taxon>Tissierellales</taxon>
        <taxon>Tissierellaceae</taxon>
        <taxon>Soehngenia</taxon>
    </lineage>
</organism>